<evidence type="ECO:0000313" key="1">
    <source>
        <dbReference type="EMBL" id="KAJ3497270.1"/>
    </source>
</evidence>
<keyword evidence="2" id="KW-1185">Reference proteome</keyword>
<sequence>MGAFTFILIGPLSSSDYSTAPSRSLAALLRKLDSSSRIVDLIQNNTYTSLDHQFDRLWNEDMLPPNGGYLKTDKETNNTDMLGISMFHQLHCLGMIREEMQHLHQIINDLNTGGSGDMTTAKDHRRKGRRHSDGLDLDAGRPAHHDQKHTMHCFDYLRQTILRLADSTIERPKVFPDGTPYVDGQAQRRCKNWDILQGASANSDDEPISDDELR</sequence>
<name>A0ACC1R4R0_9HYPO</name>
<evidence type="ECO:0000313" key="2">
    <source>
        <dbReference type="Proteomes" id="UP001148737"/>
    </source>
</evidence>
<reference evidence="1" key="1">
    <citation type="submission" date="2022-07" db="EMBL/GenBank/DDBJ databases">
        <title>Genome Sequence of Lecanicillium saksenae.</title>
        <authorList>
            <person name="Buettner E."/>
        </authorList>
    </citation>
    <scope>NUCLEOTIDE SEQUENCE</scope>
    <source>
        <strain evidence="1">VT-O1</strain>
    </source>
</reference>
<comment type="caution">
    <text evidence="1">The sequence shown here is derived from an EMBL/GenBank/DDBJ whole genome shotgun (WGS) entry which is preliminary data.</text>
</comment>
<accession>A0ACC1R4R0</accession>
<organism evidence="1 2">
    <name type="scientific">Lecanicillium saksenae</name>
    <dbReference type="NCBI Taxonomy" id="468837"/>
    <lineage>
        <taxon>Eukaryota</taxon>
        <taxon>Fungi</taxon>
        <taxon>Dikarya</taxon>
        <taxon>Ascomycota</taxon>
        <taxon>Pezizomycotina</taxon>
        <taxon>Sordariomycetes</taxon>
        <taxon>Hypocreomycetidae</taxon>
        <taxon>Hypocreales</taxon>
        <taxon>Cordycipitaceae</taxon>
        <taxon>Lecanicillium</taxon>
    </lineage>
</organism>
<protein>
    <submittedName>
        <fullName evidence="1">Uncharacterized protein</fullName>
    </submittedName>
</protein>
<gene>
    <name evidence="1" type="ORF">NLG97_g2031</name>
</gene>
<proteinExistence type="predicted"/>
<dbReference type="Proteomes" id="UP001148737">
    <property type="component" value="Unassembled WGS sequence"/>
</dbReference>
<dbReference type="EMBL" id="JANAKD010000123">
    <property type="protein sequence ID" value="KAJ3497270.1"/>
    <property type="molecule type" value="Genomic_DNA"/>
</dbReference>